<comment type="caution">
    <text evidence="1">The sequence shown here is derived from an EMBL/GenBank/DDBJ whole genome shotgun (WGS) entry which is preliminary data.</text>
</comment>
<proteinExistence type="predicted"/>
<evidence type="ECO:0000313" key="1">
    <source>
        <dbReference type="EMBL" id="OLQ13258.1"/>
    </source>
</evidence>
<keyword evidence="2" id="KW-1185">Reference proteome</keyword>
<dbReference type="AlphaFoldDB" id="A0A1Q9F0N5"/>
<name>A0A1Q9F0N5_SYMMI</name>
<gene>
    <name evidence="1" type="ORF">AK812_SmicGene2751</name>
</gene>
<organism evidence="1 2">
    <name type="scientific">Symbiodinium microadriaticum</name>
    <name type="common">Dinoflagellate</name>
    <name type="synonym">Zooxanthella microadriatica</name>
    <dbReference type="NCBI Taxonomy" id="2951"/>
    <lineage>
        <taxon>Eukaryota</taxon>
        <taxon>Sar</taxon>
        <taxon>Alveolata</taxon>
        <taxon>Dinophyceae</taxon>
        <taxon>Suessiales</taxon>
        <taxon>Symbiodiniaceae</taxon>
        <taxon>Symbiodinium</taxon>
    </lineage>
</organism>
<accession>A0A1Q9F0N5</accession>
<evidence type="ECO:0000313" key="2">
    <source>
        <dbReference type="Proteomes" id="UP000186817"/>
    </source>
</evidence>
<dbReference type="Proteomes" id="UP000186817">
    <property type="component" value="Unassembled WGS sequence"/>
</dbReference>
<protein>
    <submittedName>
        <fullName evidence="1">Uncharacterized protein</fullName>
    </submittedName>
</protein>
<dbReference type="OrthoDB" id="440724at2759"/>
<dbReference type="EMBL" id="LSRX01000030">
    <property type="protein sequence ID" value="OLQ13258.1"/>
    <property type="molecule type" value="Genomic_DNA"/>
</dbReference>
<sequence>MPHSLCSKVASLKRSALSGDVDRAFRRSATSPVFASLYDTPGVHQPNSMQNLLDIGAYNYVQPTRQLCSDGSCVSQYISTVTTWQASGEEVTPETLKQKLSILKARKEATVKLSSKALYVFQVYPPVSAQLQLSFVGVHNLVVSCIANVPKGGEDRLGSRHVEVDFIWLNNETAGNELPLSYLLSHQPKNAMRCAQQEDGRGYPDPPNGLHLAQLCFSILQLASGNKSSQASREVLPECNRYVKTPDALSLDGHVTSDISLTGFGWVAVSFSAMNSQALVWQLAGQCSDQKSPSVASLTWSKQMGSEVPEEFGVVMGRGVFGPKRLKVVQNELPGLEKCDRFPMPVAGLPGIVPAPPEVGLEDEAGAMSIGRAHSSVSSHDFDFCKRRKETAPTHMRILIGKE</sequence>
<reference evidence="1 2" key="1">
    <citation type="submission" date="2016-02" db="EMBL/GenBank/DDBJ databases">
        <title>Genome analysis of coral dinoflagellate symbionts highlights evolutionary adaptations to a symbiotic lifestyle.</title>
        <authorList>
            <person name="Aranda M."/>
            <person name="Li Y."/>
            <person name="Liew Y.J."/>
            <person name="Baumgarten S."/>
            <person name="Simakov O."/>
            <person name="Wilson M."/>
            <person name="Piel J."/>
            <person name="Ashoor H."/>
            <person name="Bougouffa S."/>
            <person name="Bajic V.B."/>
            <person name="Ryu T."/>
            <person name="Ravasi T."/>
            <person name="Bayer T."/>
            <person name="Micklem G."/>
            <person name="Kim H."/>
            <person name="Bhak J."/>
            <person name="Lajeunesse T.C."/>
            <person name="Voolstra C.R."/>
        </authorList>
    </citation>
    <scope>NUCLEOTIDE SEQUENCE [LARGE SCALE GENOMIC DNA]</scope>
    <source>
        <strain evidence="1 2">CCMP2467</strain>
    </source>
</reference>